<evidence type="ECO:0000259" key="5">
    <source>
        <dbReference type="PROSITE" id="PS50931"/>
    </source>
</evidence>
<comment type="similarity">
    <text evidence="1">Belongs to the LysR transcriptional regulatory family.</text>
</comment>
<evidence type="ECO:0000313" key="6">
    <source>
        <dbReference type="EMBL" id="PZQ56650.1"/>
    </source>
</evidence>
<dbReference type="Gene3D" id="1.10.10.10">
    <property type="entry name" value="Winged helix-like DNA-binding domain superfamily/Winged helix DNA-binding domain"/>
    <property type="match status" value="1"/>
</dbReference>
<dbReference type="InterPro" id="IPR036390">
    <property type="entry name" value="WH_DNA-bd_sf"/>
</dbReference>
<gene>
    <name evidence="6" type="ORF">DI555_04710</name>
</gene>
<reference evidence="6 7" key="1">
    <citation type="submission" date="2017-08" db="EMBL/GenBank/DDBJ databases">
        <title>Infants hospitalized years apart are colonized by the same room-sourced microbial strains.</title>
        <authorList>
            <person name="Brooks B."/>
            <person name="Olm M.R."/>
            <person name="Firek B.A."/>
            <person name="Baker R."/>
            <person name="Thomas B.C."/>
            <person name="Morowitz M.J."/>
            <person name="Banfield J.F."/>
        </authorList>
    </citation>
    <scope>NUCLEOTIDE SEQUENCE [LARGE SCALE GENOMIC DNA]</scope>
    <source>
        <strain evidence="6">S2_005_002_R2_33</strain>
    </source>
</reference>
<dbReference type="InterPro" id="IPR005119">
    <property type="entry name" value="LysR_subst-bd"/>
</dbReference>
<dbReference type="EMBL" id="QFPX01000003">
    <property type="protein sequence ID" value="PZQ56650.1"/>
    <property type="molecule type" value="Genomic_DNA"/>
</dbReference>
<keyword evidence="3" id="KW-0238">DNA-binding</keyword>
<dbReference type="PRINTS" id="PR00039">
    <property type="entry name" value="HTHLYSR"/>
</dbReference>
<dbReference type="GO" id="GO:0003700">
    <property type="term" value="F:DNA-binding transcription factor activity"/>
    <property type="evidence" value="ECO:0007669"/>
    <property type="project" value="InterPro"/>
</dbReference>
<dbReference type="InterPro" id="IPR036388">
    <property type="entry name" value="WH-like_DNA-bd_sf"/>
</dbReference>
<evidence type="ECO:0000256" key="1">
    <source>
        <dbReference type="ARBA" id="ARBA00009437"/>
    </source>
</evidence>
<dbReference type="Gene3D" id="3.40.190.10">
    <property type="entry name" value="Periplasmic binding protein-like II"/>
    <property type="match status" value="2"/>
</dbReference>
<dbReference type="Proteomes" id="UP000249082">
    <property type="component" value="Unassembled WGS sequence"/>
</dbReference>
<dbReference type="GO" id="GO:0006351">
    <property type="term" value="P:DNA-templated transcription"/>
    <property type="evidence" value="ECO:0007669"/>
    <property type="project" value="TreeGrafter"/>
</dbReference>
<organism evidence="6 7">
    <name type="scientific">Novosphingobium pentaromativorans</name>
    <dbReference type="NCBI Taxonomy" id="205844"/>
    <lineage>
        <taxon>Bacteria</taxon>
        <taxon>Pseudomonadati</taxon>
        <taxon>Pseudomonadota</taxon>
        <taxon>Alphaproteobacteria</taxon>
        <taxon>Sphingomonadales</taxon>
        <taxon>Sphingomonadaceae</taxon>
        <taxon>Novosphingobium</taxon>
    </lineage>
</organism>
<dbReference type="GO" id="GO:0043565">
    <property type="term" value="F:sequence-specific DNA binding"/>
    <property type="evidence" value="ECO:0007669"/>
    <property type="project" value="TreeGrafter"/>
</dbReference>
<keyword evidence="4" id="KW-0804">Transcription</keyword>
<dbReference type="InterPro" id="IPR000847">
    <property type="entry name" value="LysR_HTH_N"/>
</dbReference>
<evidence type="ECO:0000256" key="3">
    <source>
        <dbReference type="ARBA" id="ARBA00023125"/>
    </source>
</evidence>
<keyword evidence="2" id="KW-0805">Transcription regulation</keyword>
<dbReference type="SUPFAM" id="SSF46785">
    <property type="entry name" value="Winged helix' DNA-binding domain"/>
    <property type="match status" value="1"/>
</dbReference>
<dbReference type="InterPro" id="IPR058163">
    <property type="entry name" value="LysR-type_TF_proteobact-type"/>
</dbReference>
<dbReference type="AlphaFoldDB" id="A0A2W5QZ80"/>
<accession>A0A2W5QZ80</accession>
<name>A0A2W5QZ80_9SPHN</name>
<comment type="caution">
    <text evidence="6">The sequence shown here is derived from an EMBL/GenBank/DDBJ whole genome shotgun (WGS) entry which is preliminary data.</text>
</comment>
<evidence type="ECO:0000256" key="4">
    <source>
        <dbReference type="ARBA" id="ARBA00023163"/>
    </source>
</evidence>
<dbReference type="Pfam" id="PF03466">
    <property type="entry name" value="LysR_substrate"/>
    <property type="match status" value="1"/>
</dbReference>
<evidence type="ECO:0000256" key="2">
    <source>
        <dbReference type="ARBA" id="ARBA00023015"/>
    </source>
</evidence>
<dbReference type="PROSITE" id="PS50931">
    <property type="entry name" value="HTH_LYSR"/>
    <property type="match status" value="1"/>
</dbReference>
<dbReference type="PANTHER" id="PTHR30537:SF79">
    <property type="entry name" value="TRANSCRIPTIONAL REGULATOR-RELATED"/>
    <property type="match status" value="1"/>
</dbReference>
<proteinExistence type="inferred from homology"/>
<protein>
    <submittedName>
        <fullName evidence="6">LysR family transcriptional regulator</fullName>
    </submittedName>
</protein>
<dbReference type="PANTHER" id="PTHR30537">
    <property type="entry name" value="HTH-TYPE TRANSCRIPTIONAL REGULATOR"/>
    <property type="match status" value="1"/>
</dbReference>
<dbReference type="Pfam" id="PF00126">
    <property type="entry name" value="HTH_1"/>
    <property type="match status" value="1"/>
</dbReference>
<sequence length="302" mass="32926">MYRPPSLNTLRAMEAAARHRSFTRAAEELGVTHGAISHRVREVEERLGAAMFERQGNSMQPTLAALQILPTIRQSLELIASVFPEPRAAGHVVLKVAVLPSFAAHWLVPRLAEFHEAHPDIAIALDPRLDLSPVGPQGLDAAIRYGGGLWPGLVVERLMQDTLFPACSPAYRERMGIESEADLARCRFLRNAWQPWTPWFQRAGLALPEPGDSLPYDDAGLLLEATAAGHGVALVRKVISRDALASGRLVRLSEIETPFEGAYHFVRDPGAPPAKAAAALAFGAWLAHRLHGEFTEAKPSLS</sequence>
<evidence type="ECO:0000313" key="7">
    <source>
        <dbReference type="Proteomes" id="UP000249082"/>
    </source>
</evidence>
<feature type="domain" description="HTH lysR-type" evidence="5">
    <location>
        <begin position="5"/>
        <end position="62"/>
    </location>
</feature>
<dbReference type="SUPFAM" id="SSF53850">
    <property type="entry name" value="Periplasmic binding protein-like II"/>
    <property type="match status" value="1"/>
</dbReference>
<dbReference type="CDD" id="cd08432">
    <property type="entry name" value="PBP2_GcdR_TrpI_HvrB_AmpR_like"/>
    <property type="match status" value="1"/>
</dbReference>